<feature type="domain" description="Anti-sigma K factor RskA C-terminal" evidence="11">
    <location>
        <begin position="207"/>
        <end position="357"/>
    </location>
</feature>
<dbReference type="InterPro" id="IPR018764">
    <property type="entry name" value="RskA_C"/>
</dbReference>
<protein>
    <recommendedName>
        <fullName evidence="8">Regulator of SigK</fullName>
    </recommendedName>
    <alternativeName>
        <fullName evidence="7">Sigma-K anti-sigma factor RskA</fullName>
    </alternativeName>
</protein>
<feature type="transmembrane region" description="Helical" evidence="10">
    <location>
        <begin position="199"/>
        <end position="218"/>
    </location>
</feature>
<gene>
    <name evidence="12" type="ORF">FFV09_16590</name>
</gene>
<dbReference type="PANTHER" id="PTHR37461:SF1">
    <property type="entry name" value="ANTI-SIGMA-K FACTOR RSKA"/>
    <property type="match status" value="1"/>
</dbReference>
<dbReference type="GO" id="GO:0016989">
    <property type="term" value="F:sigma factor antagonist activity"/>
    <property type="evidence" value="ECO:0007669"/>
    <property type="project" value="TreeGrafter"/>
</dbReference>
<dbReference type="InterPro" id="IPR041916">
    <property type="entry name" value="Anti_sigma_zinc_sf"/>
</dbReference>
<evidence type="ECO:0000256" key="2">
    <source>
        <dbReference type="ARBA" id="ARBA00004236"/>
    </source>
</evidence>
<evidence type="ECO:0000256" key="9">
    <source>
        <dbReference type="SAM" id="MobiDB-lite"/>
    </source>
</evidence>
<feature type="region of interest" description="Disordered" evidence="9">
    <location>
        <begin position="111"/>
        <end position="186"/>
    </location>
</feature>
<evidence type="ECO:0000313" key="13">
    <source>
        <dbReference type="Proteomes" id="UP000316968"/>
    </source>
</evidence>
<proteinExistence type="predicted"/>
<keyword evidence="4 10" id="KW-0812">Transmembrane</keyword>
<feature type="compositionally biased region" description="Basic and acidic residues" evidence="9">
    <location>
        <begin position="149"/>
        <end position="181"/>
    </location>
</feature>
<sequence length="367" mass="38638">MNERKESMTDWAEAYALGGLDEAEMAEFEAFLHDDVDERRRTAELKDTVGMLALAVKPAAPPTGMKKRILGNVLGSEAPRGGLSAAGDKAAAERETQRLLEQARQNIEVDETRREAQQLGGIDGNGGAGVLGAATGNERSGSRNAADAQRPEDGQALKPAVRGESRHARREQTAARIRSEADAPAETRIGASRARAGRGLWAGVASVMAAAAVLLGIYSSQLRGEMNDMRSDMTAMQQQTADMEQQLAAGTQPAVGAQVARTVALVGSEDSPNATGMAAMVEDQSGMQLVVQAEDLPALSGSEAYQVWLIKDGQPINAGTFQSGSGSGALTYKMQPDEYDMVAITLEPDAEGQQPRGQMVLTGALNG</sequence>
<keyword evidence="6 10" id="KW-0472">Membrane</keyword>
<evidence type="ECO:0000256" key="10">
    <source>
        <dbReference type="SAM" id="Phobius"/>
    </source>
</evidence>
<feature type="compositionally biased region" description="Gly residues" evidence="9">
    <location>
        <begin position="121"/>
        <end position="130"/>
    </location>
</feature>
<evidence type="ECO:0000313" key="12">
    <source>
        <dbReference type="EMBL" id="QDH22320.1"/>
    </source>
</evidence>
<name>A0A4Y6V0P2_SACBS</name>
<dbReference type="Pfam" id="PF10099">
    <property type="entry name" value="RskA_C"/>
    <property type="match status" value="1"/>
</dbReference>
<dbReference type="Gene3D" id="1.10.10.1320">
    <property type="entry name" value="Anti-sigma factor, zinc-finger domain"/>
    <property type="match status" value="1"/>
</dbReference>
<accession>A0A4Y6V0P2</accession>
<dbReference type="Proteomes" id="UP000316968">
    <property type="component" value="Chromosome"/>
</dbReference>
<comment type="subcellular location">
    <subcellularLocation>
        <location evidence="2">Cell membrane</location>
    </subcellularLocation>
    <subcellularLocation>
        <location evidence="1">Membrane</location>
        <topology evidence="1">Single-pass membrane protein</topology>
    </subcellularLocation>
</comment>
<reference evidence="12 13" key="1">
    <citation type="submission" date="2019-06" db="EMBL/GenBank/DDBJ databases">
        <title>Saccharibacillus brassicae sp. nov., an endophytic bacterium isolated from Chinese cabbage seeds (Brassica pekinensis).</title>
        <authorList>
            <person name="Jiang L."/>
            <person name="Lee J."/>
            <person name="Kim S.W."/>
        </authorList>
    </citation>
    <scope>NUCLEOTIDE SEQUENCE [LARGE SCALE GENOMIC DNA]</scope>
    <source>
        <strain evidence="13">KCTC 43072 / ATSA2</strain>
    </source>
</reference>
<dbReference type="KEGG" id="saca:FFV09_16590"/>
<dbReference type="AlphaFoldDB" id="A0A4Y6V0P2"/>
<evidence type="ECO:0000256" key="3">
    <source>
        <dbReference type="ARBA" id="ARBA00022475"/>
    </source>
</evidence>
<dbReference type="OrthoDB" id="150725at2"/>
<keyword evidence="5 10" id="KW-1133">Transmembrane helix</keyword>
<evidence type="ECO:0000256" key="8">
    <source>
        <dbReference type="ARBA" id="ARBA00030803"/>
    </source>
</evidence>
<evidence type="ECO:0000259" key="11">
    <source>
        <dbReference type="Pfam" id="PF10099"/>
    </source>
</evidence>
<keyword evidence="3" id="KW-1003">Cell membrane</keyword>
<dbReference type="GO" id="GO:0006417">
    <property type="term" value="P:regulation of translation"/>
    <property type="evidence" value="ECO:0007669"/>
    <property type="project" value="TreeGrafter"/>
</dbReference>
<dbReference type="PANTHER" id="PTHR37461">
    <property type="entry name" value="ANTI-SIGMA-K FACTOR RSKA"/>
    <property type="match status" value="1"/>
</dbReference>
<organism evidence="12 13">
    <name type="scientific">Saccharibacillus brassicae</name>
    <dbReference type="NCBI Taxonomy" id="2583377"/>
    <lineage>
        <taxon>Bacteria</taxon>
        <taxon>Bacillati</taxon>
        <taxon>Bacillota</taxon>
        <taxon>Bacilli</taxon>
        <taxon>Bacillales</taxon>
        <taxon>Paenibacillaceae</taxon>
        <taxon>Saccharibacillus</taxon>
    </lineage>
</organism>
<dbReference type="GO" id="GO:0005886">
    <property type="term" value="C:plasma membrane"/>
    <property type="evidence" value="ECO:0007669"/>
    <property type="project" value="UniProtKB-SubCell"/>
</dbReference>
<evidence type="ECO:0000256" key="5">
    <source>
        <dbReference type="ARBA" id="ARBA00022989"/>
    </source>
</evidence>
<dbReference type="RefSeq" id="WP_141448864.1">
    <property type="nucleotide sequence ID" value="NZ_CP041217.1"/>
</dbReference>
<keyword evidence="13" id="KW-1185">Reference proteome</keyword>
<dbReference type="InterPro" id="IPR051474">
    <property type="entry name" value="Anti-sigma-K/W_factor"/>
</dbReference>
<dbReference type="EMBL" id="CP041217">
    <property type="protein sequence ID" value="QDH22320.1"/>
    <property type="molecule type" value="Genomic_DNA"/>
</dbReference>
<evidence type="ECO:0000256" key="4">
    <source>
        <dbReference type="ARBA" id="ARBA00022692"/>
    </source>
</evidence>
<evidence type="ECO:0000256" key="7">
    <source>
        <dbReference type="ARBA" id="ARBA00029829"/>
    </source>
</evidence>
<evidence type="ECO:0000256" key="6">
    <source>
        <dbReference type="ARBA" id="ARBA00023136"/>
    </source>
</evidence>
<evidence type="ECO:0000256" key="1">
    <source>
        <dbReference type="ARBA" id="ARBA00004167"/>
    </source>
</evidence>